<dbReference type="AlphaFoldDB" id="A0A2G1VA35"/>
<dbReference type="Proteomes" id="UP000229044">
    <property type="component" value="Unassembled WGS sequence"/>
</dbReference>
<evidence type="ECO:0000313" key="1">
    <source>
        <dbReference type="EMBL" id="PHQ23626.1"/>
    </source>
</evidence>
<accession>A0A2G1VA35</accession>
<organism evidence="1 2">
    <name type="scientific">Marinobacter guineae</name>
    <dbReference type="NCBI Taxonomy" id="432303"/>
    <lineage>
        <taxon>Bacteria</taxon>
        <taxon>Pseudomonadati</taxon>
        <taxon>Pseudomonadota</taxon>
        <taxon>Gammaproteobacteria</taxon>
        <taxon>Pseudomonadales</taxon>
        <taxon>Marinobacteraceae</taxon>
        <taxon>Marinobacter</taxon>
    </lineage>
</organism>
<sequence>MIVDAEQLHPEVLAEIKDSRAIARYRTKQVSTKLIVLSQDCDIANPNESIVELVPAKVLNENQERKGRERKFDKPSNYGKLIVRFGGEYLELDAGMISAVEKATLSAPLNFLGELDDREQRILIDWRVGRYNRKPFPDAFNRLFKKFFEEQGLWDFLEQRCDEVSDVWVYVSPEGEEQAAQYDVSVTVEIDQKCPAHVHNEVHEKLYSALKTLHEVTGQDPGIATLNFGQISGDWIFGLPRCTVEITAMSEDISLFDIQFLRTYNTAFACYPD</sequence>
<name>A0A2G1VA35_9GAMM</name>
<keyword evidence="2" id="KW-1185">Reference proteome</keyword>
<reference evidence="1 2" key="1">
    <citation type="submission" date="2017-09" db="EMBL/GenBank/DDBJ databases">
        <title>The draft genome sequences of Marinobacter guineae M3B.</title>
        <authorList>
            <person name="Cao J."/>
        </authorList>
    </citation>
    <scope>NUCLEOTIDE SEQUENCE [LARGE SCALE GENOMIC DNA]</scope>
    <source>
        <strain evidence="1 2">M3B</strain>
    </source>
</reference>
<evidence type="ECO:0000313" key="2">
    <source>
        <dbReference type="Proteomes" id="UP000229044"/>
    </source>
</evidence>
<gene>
    <name evidence="1" type="ORF">CLH62_20310</name>
</gene>
<proteinExistence type="predicted"/>
<protein>
    <submittedName>
        <fullName evidence="1">Uncharacterized protein</fullName>
    </submittedName>
</protein>
<comment type="caution">
    <text evidence="1">The sequence shown here is derived from an EMBL/GenBank/DDBJ whole genome shotgun (WGS) entry which is preliminary data.</text>
</comment>
<dbReference type="EMBL" id="NTFI01000013">
    <property type="protein sequence ID" value="PHQ23626.1"/>
    <property type="molecule type" value="Genomic_DNA"/>
</dbReference>